<organism evidence="1 2">
    <name type="scientific">Pedobacter duraquae</name>
    <dbReference type="NCBI Taxonomy" id="425511"/>
    <lineage>
        <taxon>Bacteria</taxon>
        <taxon>Pseudomonadati</taxon>
        <taxon>Bacteroidota</taxon>
        <taxon>Sphingobacteriia</taxon>
        <taxon>Sphingobacteriales</taxon>
        <taxon>Sphingobacteriaceae</taxon>
        <taxon>Pedobacter</taxon>
    </lineage>
</organism>
<comment type="caution">
    <text evidence="1">The sequence shown here is derived from an EMBL/GenBank/DDBJ whole genome shotgun (WGS) entry which is preliminary data.</text>
</comment>
<evidence type="ECO:0000313" key="1">
    <source>
        <dbReference type="EMBL" id="TDO23801.1"/>
    </source>
</evidence>
<proteinExistence type="predicted"/>
<evidence type="ECO:0000313" key="2">
    <source>
        <dbReference type="Proteomes" id="UP000295499"/>
    </source>
</evidence>
<sequence>MNSVIKPAKVLTVLILLISLVGGIIIFRKFQYENKRSGINLTTEQITYPNSRYSITEKQIYFNEPGAGYFLLKNADPATFQPLKDPAYQGTMAKDIRHVFFKEELVAGLNPATTTYLGNNFCKDGSKVFYADKLISNADAATFTRLGGYYAFDKNNLYYKQHSMAGADVKSLHHVKYSQEGIAHADAYIADNKHVYFKGMKIDGANPSKFTVLNGSGDQLGTQYAFDGKSYFNDQYKIVVADDRRNSGNLKLLTLDRDFSWHPIFYQGAKVYCYDAERHELVALGKRDNSLELRMLDNGIYTDIKNVYFTFGKWNKAGGRMPRYTGHTTGICAVEGATVTDFKRLGTFLTLERIEGTVYQCGKQRYFHPRYKGNGNYHQALMLLGTDGRTSELPIDNAFSKTIDDYDGPSIFSIEFYKRLWNPAYGEQEL</sequence>
<dbReference type="InterPro" id="IPR027375">
    <property type="entry name" value="DKNYY"/>
</dbReference>
<name>A0A4R6INV4_9SPHI</name>
<protein>
    <submittedName>
        <fullName evidence="1">DKNYY family protein</fullName>
    </submittedName>
</protein>
<dbReference type="Pfam" id="PF13644">
    <property type="entry name" value="DKNYY"/>
    <property type="match status" value="1"/>
</dbReference>
<dbReference type="EMBL" id="SNWM01000001">
    <property type="protein sequence ID" value="TDO23801.1"/>
    <property type="molecule type" value="Genomic_DNA"/>
</dbReference>
<dbReference type="AlphaFoldDB" id="A0A4R6INV4"/>
<gene>
    <name evidence="1" type="ORF">CLV32_0086</name>
</gene>
<dbReference type="Proteomes" id="UP000295499">
    <property type="component" value="Unassembled WGS sequence"/>
</dbReference>
<accession>A0A4R6INV4</accession>
<reference evidence="1 2" key="1">
    <citation type="submission" date="2019-03" db="EMBL/GenBank/DDBJ databases">
        <title>Genomic Encyclopedia of Archaeal and Bacterial Type Strains, Phase II (KMG-II): from individual species to whole genera.</title>
        <authorList>
            <person name="Goeker M."/>
        </authorList>
    </citation>
    <scope>NUCLEOTIDE SEQUENCE [LARGE SCALE GENOMIC DNA]</scope>
    <source>
        <strain evidence="1 2">DSM 19034</strain>
    </source>
</reference>
<dbReference type="RefSeq" id="WP_166641845.1">
    <property type="nucleotide sequence ID" value="NZ_SNWM01000001.1"/>
</dbReference>
<keyword evidence="2" id="KW-1185">Reference proteome</keyword>